<dbReference type="OMA" id="ERIEDWD"/>
<dbReference type="GeneID" id="14873188"/>
<keyword evidence="3" id="KW-1185">Reference proteome</keyword>
<dbReference type="OrthoDB" id="17814at2759"/>
<evidence type="ECO:0000313" key="2">
    <source>
        <dbReference type="EMBL" id="EGG21796.1"/>
    </source>
</evidence>
<name>F4PU81_CACFS</name>
<dbReference type="PANTHER" id="PTHR14136">
    <property type="entry name" value="BTB_POZ DOMAIN-CONTAINING PROTEIN KCTD9"/>
    <property type="match status" value="1"/>
</dbReference>
<reference evidence="3" key="1">
    <citation type="journal article" date="2011" name="Genome Res.">
        <title>Phylogeny-wide analysis of social amoeba genomes highlights ancient origins for complex intercellular communication.</title>
        <authorList>
            <person name="Heidel A.J."/>
            <person name="Lawal H.M."/>
            <person name="Felder M."/>
            <person name="Schilde C."/>
            <person name="Helps N.R."/>
            <person name="Tunggal B."/>
            <person name="Rivero F."/>
            <person name="John U."/>
            <person name="Schleicher M."/>
            <person name="Eichinger L."/>
            <person name="Platzer M."/>
            <person name="Noegel A.A."/>
            <person name="Schaap P."/>
            <person name="Gloeckner G."/>
        </authorList>
    </citation>
    <scope>NUCLEOTIDE SEQUENCE [LARGE SCALE GENOMIC DNA]</scope>
    <source>
        <strain evidence="3">SH3</strain>
    </source>
</reference>
<dbReference type="InterPro" id="IPR051082">
    <property type="entry name" value="Pentapeptide-BTB/POZ_domain"/>
</dbReference>
<dbReference type="SUPFAM" id="SSF54695">
    <property type="entry name" value="POZ domain"/>
    <property type="match status" value="1"/>
</dbReference>
<proteinExistence type="predicted"/>
<dbReference type="SMART" id="SM00225">
    <property type="entry name" value="BTB"/>
    <property type="match status" value="1"/>
</dbReference>
<gene>
    <name evidence="2" type="ORF">DFA_01682</name>
</gene>
<dbReference type="PANTHER" id="PTHR14136:SF40">
    <property type="entry name" value="BTB_POZ DOMAIN-CONTAINING PROTEIN"/>
    <property type="match status" value="1"/>
</dbReference>
<dbReference type="Pfam" id="PF13599">
    <property type="entry name" value="Pentapeptide_4"/>
    <property type="match status" value="1"/>
</dbReference>
<dbReference type="EMBL" id="GL883010">
    <property type="protein sequence ID" value="EGG21796.1"/>
    <property type="molecule type" value="Genomic_DNA"/>
</dbReference>
<dbReference type="InterPro" id="IPR003131">
    <property type="entry name" value="T1-type_BTB"/>
</dbReference>
<dbReference type="RefSeq" id="XP_004359646.1">
    <property type="nucleotide sequence ID" value="XM_004359589.1"/>
</dbReference>
<dbReference type="SUPFAM" id="SSF141571">
    <property type="entry name" value="Pentapeptide repeat-like"/>
    <property type="match status" value="1"/>
</dbReference>
<dbReference type="Pfam" id="PF02214">
    <property type="entry name" value="BTB_2"/>
    <property type="match status" value="1"/>
</dbReference>
<dbReference type="GO" id="GO:0051260">
    <property type="term" value="P:protein homooligomerization"/>
    <property type="evidence" value="ECO:0007669"/>
    <property type="project" value="InterPro"/>
</dbReference>
<evidence type="ECO:0000313" key="3">
    <source>
        <dbReference type="Proteomes" id="UP000007797"/>
    </source>
</evidence>
<accession>F4PU81</accession>
<dbReference type="InterPro" id="IPR001646">
    <property type="entry name" value="5peptide_repeat"/>
</dbReference>
<evidence type="ECO:0000259" key="1">
    <source>
        <dbReference type="SMART" id="SM00225"/>
    </source>
</evidence>
<dbReference type="KEGG" id="dfa:DFA_01682"/>
<dbReference type="Gene3D" id="3.30.710.10">
    <property type="entry name" value="Potassium Channel Kv1.1, Chain A"/>
    <property type="match status" value="1"/>
</dbReference>
<dbReference type="InterPro" id="IPR011333">
    <property type="entry name" value="SKP1/BTB/POZ_sf"/>
</dbReference>
<sequence>MTTININSPLQQGSSDAIDISKDRIKLRGDDLILENNMNHGSGSSYTDLASKMQTVDIVGGGSQTNTAHSSNRSSVDSTNSCLLDNFTLPSDVDQQASSLINRKGMIKLNVGGVLYYTSVSTLCTDPTSMFSLMFSGRFPIQREEDGSVFIDRDGRYFHYILNWLRNNSLPPIIDELEKQYVLVEARFYLITGLVDHLSTPVPKSDAELYPSRFTQKEIITLLNQCHPARPIQLASADISGLDLSGLNFRGCNLRFANLEGSILKYCNLAEANLQDANLKKCDLRYSDLSYGNLKRVQLQNAQLQYSTVVSCDLSDAELTEASLQNADFQNSLLSGANLQGANLQDINLSGAKLQGTSLYKAVNVQRAKGLKR</sequence>
<feature type="domain" description="BTB" evidence="1">
    <location>
        <begin position="105"/>
        <end position="206"/>
    </location>
</feature>
<dbReference type="Proteomes" id="UP000007797">
    <property type="component" value="Unassembled WGS sequence"/>
</dbReference>
<dbReference type="InterPro" id="IPR000210">
    <property type="entry name" value="BTB/POZ_dom"/>
</dbReference>
<dbReference type="AlphaFoldDB" id="F4PU81"/>
<organism evidence="2 3">
    <name type="scientific">Cavenderia fasciculata</name>
    <name type="common">Slime mold</name>
    <name type="synonym">Dictyostelium fasciculatum</name>
    <dbReference type="NCBI Taxonomy" id="261658"/>
    <lineage>
        <taxon>Eukaryota</taxon>
        <taxon>Amoebozoa</taxon>
        <taxon>Evosea</taxon>
        <taxon>Eumycetozoa</taxon>
        <taxon>Dictyostelia</taxon>
        <taxon>Acytosteliales</taxon>
        <taxon>Cavenderiaceae</taxon>
        <taxon>Cavenderia</taxon>
    </lineage>
</organism>
<dbReference type="STRING" id="1054147.F4PU81"/>
<dbReference type="Pfam" id="PF00805">
    <property type="entry name" value="Pentapeptide"/>
    <property type="match status" value="1"/>
</dbReference>
<dbReference type="Gene3D" id="2.160.20.80">
    <property type="entry name" value="E3 ubiquitin-protein ligase SopA"/>
    <property type="match status" value="1"/>
</dbReference>
<protein>
    <submittedName>
        <fullName evidence="2">BTB/POZ domain-containing protein</fullName>
    </submittedName>
</protein>